<evidence type="ECO:0000259" key="4">
    <source>
        <dbReference type="Pfam" id="PF25547"/>
    </source>
</evidence>
<sequence length="7379" mass="791527">MSLMVPEEVRRLFQVLTGEDMTDADEDALFVVAAALESGAATVESLAPVVGHVVERVRGGFSGKATDRFAQRLEAFGPVLESGGAGVRQLAEFARNLALQVQYLKFVTVGGLLLLVAEIAWAVAMAGPTGGASMAWLAARFAVMRLLLTRWWGQLFMRLAMAQIVGIGLQVVMDAGAQGLQFALGTRKKWDAAMSEMAVGVGSFSGLLAVPLSALGNVVGNAIAKVLVRGLGDKIDAEVLAAAARQVAEEHAEQYPVASMAKFADVVSKNLEDYTGMSVRAMWVARFGHGLGESLEEGLTEMLGEAGYGAISGQGAQWNPFSFTAGVSEAIGSGIGNLAGLAVRGELIPAGRAREDTGGEKDSASTDTDTAGELQTESGMRAGEKPGFTETFSEKPGSPKGMSDVDSGIPAPGSKKVVATELEKGWPGVAVTSAVLPIGTAPGKTSPGDSSGTTGAGTGAVTEESAGGLSSSPGAGPDSPAHQTSVPDTGIATPAGAAPSGGPGQAGTGAVAGEDSETGVPGTTVVPPVPRYPGEAGAPGPDRLGTPPPPYSAPQGQGHVHGHTPEPGDATGAGTHTGTPPPAYSPSANALHTSPESAVDSPSEPMGPPELSPESESESGLVPVSHYGPPVSDAGATTGIPGSDAPPRNDHTTPEQSLMDNTGDSRDGPRVSDGGVTTAGSRVGAPPMHGPVGADHANTGTSDTGSTGVPVEHPAPLEGSGPPVAGGPVASEGAVPTGDPPAASPPREGHPGTVLDGHPGTFLSGVDRLGAAVDDARAVEPGSPVDTPLTSATQNPGVSSGGVAPEATPAAAGAVAATEGEVTVPGQVSTRGDGTVSGVPPRTDPVTSTTDAARGAIPQSPGTVSSGGRVPGAVGLPVDAVRVPVPADAVSSGGVAEFLRARVDDAGTGPVVLTSGVDSGSDVVVPSNQAADVARSLGRDIVALVPGRGRRGPRWMRFAADGARPRPVGGPGQILPPRQTSPGQRELDALTDSATAVPTSTAKTGTPDATGESETVPPVAETEATATGPGQGTRERPDPTSVADWTASDLRREVQRAKTVGGPRPAAMRIVQGTHDVVRLARGQAGVALEDVVALVAARVTVYGPDGAKRFSRKLAARLDTRGTGVTIRAGAGPDRQPDTPAPDQSADPGQAGEETAQPADPAGDRARKRGLSDGAADDGAARRPGEPDEAAERLGSSAQLSTPQLVAEQLREEARAEARRARDARRPYTAVALGQRFGRSRTWAQAVLAEIKAEAATTQPRPQEQAHTDRLPEPDEAAERLGSAARLSWAQLQAAQLREAARAEARRARDAGDPYHGASLGRKFGKSDTWGRQRLTEIKAEAATTQPRPQEPEQEAWPAGETGESSTDAAPAEGTRSDSAATAASSAASADQRLDVVGIGHGHHDAVRPAREDALPTAPVSLSVQGTGERADYPGWTRSPHQAATAPQNTRPLLVLGHNDMVVSGDTVARAHATGADVLARGDLGTGPRWLLYPADGSRPRPVDPPSELTRRPRPEPLLFRGPRDSSELIGRAAWLAPHLFDTQIVGVHMTGDGRAVLGDGSLLEPEGFAAHVLQDRRFVPGPNIALLGCAAYQRPRPGALSFAERFTRALGERAWVTDAEVFQTSDGAVHATETVITGDGRMLPVFVDGQGTGHWSLLDPDGREVLSRRGPELRAALTGMTTPRYTDQTAPEPLIRWSDNGDADPARLHDERDEETQADAGPQHGPEQEQEQVQRARPGASEVLEQQHEEAFQELAWVTARQAETERARQEAQAEAERVREQTQAETQRVREQTRVTGRRARQGARAGADRVGEEARAEAQRALNAGEPYTVAALGQRFGRSRAWAASLLAEVREAATGPGSRQQAQLWPARAAGVGPQRTSRAPQDADPGVGRSAAGGGVRSVGEMLRGWWAASADPAAAAGRVLSDEDVRRLTNAVEPGDRDGVGAPGAPSAERLRLIHALWLTEMVGGRPVVEDVRDVRLVADWVRDTGAMQGPRLVSAADVHRVVREATGSTTDARWQEVQFLADVVRRVEQGLEQRGEQRRATLAEVRAQWQRQATRAVTLRMGSQAENTVVYPADEVSARWWRSFRSGGVDLGQIRRDLGIADDSEPLLVVVEARRLPASANRSFLLGDELRNTSVELETPRELGQRVADTEQYQRVTENNPDGPVVLVILGGNAGLRRTRDALAQRFAEGLTAGGDSARRVLLAEGYISHAPAGLGLTAAGSRPAGRQDAPGLVLSSGAPPSFRSHGPIQGSARHSPTHGPATAPWSPRAWLTIPAGPTMIDAVAFPRNSDEEAAWRRWAESGPDLTVLSGPDLPGLSTQVQGAAPILVLANRHGFFDYADPETWAPVRTGPEEFGAAVAEALGQAAGLDASRAVVVFAVQLPNGGGLREQGRQGLANGISRHGHDGPVYVADVVQRDDGGSIRLEIQGITLAERGPRDPELPVRELNSSDPGRHVLAAGGTSADADWWNQWSSNGVQVSGVELLGLDSTTVVLARLRGSEFVTPSGTMSAFEFGRQVTDSVPYQTSTTQHPDAPVLLATVGAETGLSEDAAHEFARGVRGNDPDRTVLVTDRDFRLRRENDLAELPLEADLLRFVPPPNWFPGARTSRPADGGFTAVLTYPSLPGPTPTPTVDTDWFASETGHRKPLVVMARSVRGRFHVLDPSTDQTWVLGPSDFGTSVARSTEFQQAVTDDLARPVVVVFNRWHPGLTEQDARALAEGLRGDGIQRPVFLSLGRIQNSETGARPHALAEAPSTQSALLSHPASAADARQPLLLSALGSEHIEVLGQLHSYGVSRLLSQLGYSGTQQPIVVLTNNPANDSVAPLGRRNVRPTRLMGTVLAGTPDYLEAIRGDWRRPIVIVPVGEPNDPDPRPQDFTDFTTELLGNPDTDRPVYLAEHNIHHVEPGLRLLTPERMRPPPAREDLVSHSLRVGVGQESAVNAVGFPAGPDLPTEWTGWGSLERTWYGPALRRAMSEFDPDPLFVFVPVRNGQIVVRDATGVLETPDPVALGLRMQQSPQFQDAGGHIDRTVVIVADFMGPQIPDWYARALAEGLRRTGGPPRPLYVYDGYNHAAFHTDEALGRLRNVTPELNWQRSGQVRDPDDPLEIVPHYVRGALPAYDSAGEVASAVAAVDRQRQAALASAARATQPAEATEAEIATLHHRWNEQFHEAERTLSTLPADWVADLQARARTILASVWPRPRQGDTLSAMAMQGLWDRMAQRVAFRLYHDGRSETGAWADAAAMAATVPSLPVVLTVRGSDESVTYPTWTRSPGHAQLTPDRDRLLVVLGTDHSVVLNELIAEAQRSGADVLARTDTTNGPQWILFRADGREPLPVEPPAELTRLASPAPLMYFGPDDDAAAVEAVALASDLPGVQVVGIHITPSGNGRWPDGEAGPEESAARVWRDRRFVAGLPVALFGCGAARRSAPGEASFAQRFTARLGALCGCATGRRSEPGEASFAQQFATSLGLSVWTTDASEVWQTRDGAVHATDTVTTADGRMQPMFTNGQGTGQWSLLGPDGREVLSHRGPELRAALTGTTPPRYPDQAHPEPVIRWSDNGNTNSFHDERARLETWRGGQEIARPLDELLSGWWTARADGGSAAGRQLSDDDVRRLADAVELRYRDGAGGPGTRSGERLRGRLVNVLELTEGLGGQPTVADVRDIRLVADWVRDTGRMPGPTVTAADVHSLVHELTETTTNVRPHELSYLADVLRRVEQEGQQRRATVPELRAQWRHGATQAVTLRMGAHTDNTVAYPASTASSRWWGNFHGGRVDLDQIRQEMGITADREPVIVVVEARRRTAGAEKSFLISDEIRGATAHLDTPRELGQRVAGTEQYQRVAATNQDGPVVLVVTGGNAALGVHLSRDELTQRFAEGLNAGGDGIRQVLLAEGYVSHDPAGLGLIAAGPQAGDRQNAGLVLPSGTRASVVTLRLESAQENTIAYPINATDKSQLLSTVGLGLGWDTARADSPIFVLAWITPTGGFTVADGDTWETQDVSPREFARRAVEDARSHGIARPDDERPIIVRTYAWDRHRSLPERARHELAESFREAGHHGPVHVLERDIATERFHPAPVVQWSPRARLTIPAGSTVLDAVAYSRNSGEEAVWRRWAESEPDLDDLLERVRDESPVLVLARWLPGRAFAYFDPATRASRHLSAGAFGREVAGALGEIASSNPGKTVVVLAMQRPYEANLGEPERQQLANGLGRFGHHGPVYVATVVEIDNGDTTRIHFGLDINLAGGQPRDAELPVHRLARWQQSYRLLAAGGTSADMTWWHEWSTSGFRVSGAPRLGLRSTTVVLARLWGDEFVTPSGTLSAFEFGREVTRRQPYRTVTMQDPDAPVLLATVGAETGLSEHAAHEFARGLRQDIPDLDVLVTDRDFRLRRENDAAVLQLNENPPRFVPPPNWSPEVEVDRSTDDDFVAVLTYPSRPGRTRRLTVDADWFVSEAGHRTPLVVVAPSVHGRFHVFDPSIYRVRVLGPADFGTSVARNAEFHQAVSDDPARPVVVVFDQWPSGLTERDARALAEGLRSDGIRRPVFLSMGKFQERGAGWRPYSLVEAPSAQSMLLTHPASAAGARRPALISYLDPSSQAEVLDQVRSLGISRLLSELGYRGAQHPIVVLTSAGFGRFMTPYGELSPAQLGDFLAEDPKYLEATQGDWRRPVVIVPVRLPPHYVDEASDITPLTAHLLGTPDADRPVYISADIMSVGGLTMQEGGRLPGPKLLTPERMQPPGTQQELGSQTLRVGVGEESALNAVGFPVESEDLAAWEDWGSLNYDGYGPMLRRAVGEFDPDPLFVFVKVSDEQVVVVRDRAHEPEPRSESEPGWWESDAESAPESAPEPGQMHESPDPVELGMLIQRSPHFQHLEYPTSAVADAGQLGRTVVIVPMSENGRPLPDWYARALAEGMRRVGGPPRPVYVYDGYHNEAYDTDSVLDRLRSVTPELHWRQAGEVRDPVEPREIVPHYERDSLPSYENAGEVASAVAAADQQREAALSGAARPTRPAEVTEAEIATVRQRWNQEFQEAERALSTLTADRVADLQARASTILAGMWQRPRQGDTSPAMAMQDLWDRMAQRVAFQLSNDGRSETGAWADAAAMAATIPSLPVVLAVRGSDEPVSYPAWTRSLGFAQVSPDRGQILVVLGSDHIVVPGESVAEVRRSGVNVLARTDIEEGPRWTLFRSDGREPLPAEPPAELTRLASPAPLMVFGPADDAAAYAAMALASDLPGVQVVGMHVTPHGRARWPDGETGPEESAERVWRDRRFVAGLPVALFGCGAGQRPEPGDTSFAQRFAARMRAYVWTTDATDVWQTNDGAVHATDTIATADGRMQPMFTNGQGTGQWSLLGPDGREVLSRRGPELRAALTGTTPPRYPDHTHPEPVIKWSDDEGAESAESRARVDELDEARRAESWSHRLARVEARRAHNDGEPITAEALGAMFGLDSEWGAARLAEIEADLESEARGAAREMAREADEEGDPCSAEDLGERFGRDSDWGAARLAEMREEAERDRAEARALARRAAEAGEPFDSWELGAMFGRHGEWGEEQLNEVALERDQEERWAGRQADETGQPVTAGESRAVFGRGAARIAETEDEDDRAVARALARRADESGEPFPPRELGAMFGRDSEWAAARIAEFEDEREREARTQARQAMDELEPYTPRTLGARFQQSSEWGAARLAEMREEFVRELEARAAARRARDAGEPYAAEVLGARFGQDSEWGAQRLDEIRQSPGELLSQWWAAREDGASAQRRLPDDEDVHRLADAVELRYRDGVGGPGTRSAERLRGRLVHVLELTQELGGQPTVSDVRNIRLVADWIRDTGRMPGPTVTANDVHNAVQELTETPTNTRPHELRYLAEVLRQAEQGGERQGPHRATASELRAQWQHGATRAITLRMGTHTDNTVAYPASAGSSRWWQDFHGGRVNLDQLRQEMGITPDRQPVIIVVEARRRTAGAEKSFLISDEIRGTTAHLDTPRELGRRVAGTAQYQQIATSNPDGPVVLVVTGGNAALGPHLSRDELTHEFGEGLNTGGDNNRQVLLAEGYVSHNPAGLGLVAAGPPAADRQHARLVLPSGVQPSVLALRPAGAARENTIAYPIDAGTRDAVQRLDAPGGRAPGAFDADAPTFVLAHVTPQGGFIVADRDTWQTQQLSPHEFAHRVIEDARSYGITHPDDRRALILNLYDRGRGYALPEPAQQELAASFREAGHRGPVSVMTLDTETGSVSPAPMVPWSPRVRLAIPTGSRVIDAIAYPRNSDEEASWRHWAESGPDLDRLLAGVRDESPILVLTRPGPDGTFTYTDPGGRYTRNLQAGEFGRFLAGVLGETASLSRTVVVFAAQSENAGGLGEQTRRELASGIRRHGHAGPVYVAAAVESEDGGNLRFEIRDIALAGGRPREAELSVRELAPDPWHRLLAAGATSADVDWWSQWSSDGFRVTGARRFGMRSATTVLARLWGDEFVTPSGTVSAFEFGRQLAHSTPYQTSITALPSAPVLLATVGAETGLSENTAHDFARGVHSNDPNRTILVTDRDFRLRHENGVPVLPLNTDPPRFVPAQDWLPAAGLSLPDDDGFEALLYLSRPEPRPPLVVDTNWLRSEVGHRRPVVLVARSVRGRFHLVDPSNGETRVLGPSDFGMSVARGAEFRQAISDDQARPVVVMFDQWPSGLTERDARALAEGLRSDGIQRPVFLSMGQLDEHETGRRPYALVEAPSAQSALRTHPASAIEARRPQLISCLGSRDVDDLDQIRSFGISRLLSRLEYRGPQEPIVILASTGIDGFLAPGGQAKIPAARLGAMVARNPDYLAATRGDWRRPVVILPVGAYNPSATANLNLAEHLLGNPDADRPVYVSGERVPGDTLTRNPDERVVWDGLRLLTPRRMQPPPPHRESRSYSLRLGVGQESAFNAVAFPVGNETSERWETFCSLDYDWHGPMLRRAVGEFDPDPLFVLVKVSDGKVVVARPEDDDPESEPESEPESPDPVELGMLIQRSPHFQNAGDQSEETPDPGQLGRTVVIVADSEDGVPLPDWYARALAEGLRRVGGPPRPVYVYDSFHQEAPDTDTVLDRLRDVTPELHWRTAGEDRDAEVPRQLLPPYERDLPPSYDNAGEVASAITSVDRQLRAALSGTARPTQPAEVTEAEIATVHQRWTEQFQEAEGALTTLSANWVADLQARARTILGSLWQRPGQGDTPSTMAMQALWDRMAQRIAYRLAGDGRSEADAWADAAAMAATIPSLPVVRHAEQAHPEPAGNEDAASTSPVSLSVQGARERAEYAGWTRSAQHAAAAPHGARPLLVLGHDETVISGDAVVAVRDTGADVLARVDVGLGPKWMLYRTDGSRPRLVDPPADLTRPPTPGTVPSPDSPSGP</sequence>
<feature type="compositionally biased region" description="Low complexity" evidence="2">
    <location>
        <begin position="801"/>
        <end position="813"/>
    </location>
</feature>
<feature type="compositionally biased region" description="Low complexity" evidence="2">
    <location>
        <begin position="1378"/>
        <end position="1391"/>
    </location>
</feature>
<name>A0A840PYZ9_9PSEU</name>
<feature type="compositionally biased region" description="Pro residues" evidence="2">
    <location>
        <begin position="7364"/>
        <end position="7379"/>
    </location>
</feature>
<feature type="compositionally biased region" description="Basic and acidic residues" evidence="2">
    <location>
        <begin position="1300"/>
        <end position="1314"/>
    </location>
</feature>
<proteinExistence type="predicted"/>
<feature type="compositionally biased region" description="Basic and acidic residues" evidence="2">
    <location>
        <begin position="1210"/>
        <end position="1227"/>
    </location>
</feature>
<comment type="caution">
    <text evidence="5">The sequence shown here is derived from an EMBL/GenBank/DDBJ whole genome shotgun (WGS) entry which is preliminary data.</text>
</comment>
<keyword evidence="3" id="KW-1133">Transmembrane helix</keyword>
<dbReference type="Proteomes" id="UP000584374">
    <property type="component" value="Unassembled WGS sequence"/>
</dbReference>
<feature type="region of interest" description="Disordered" evidence="2">
    <location>
        <begin position="2228"/>
        <end position="2276"/>
    </location>
</feature>
<dbReference type="CDD" id="cd06503">
    <property type="entry name" value="ATP-synt_Fo_b"/>
    <property type="match status" value="1"/>
</dbReference>
<feature type="compositionally biased region" description="Basic and acidic residues" evidence="2">
    <location>
        <begin position="1265"/>
        <end position="1280"/>
    </location>
</feature>
<feature type="compositionally biased region" description="Polar residues" evidence="2">
    <location>
        <begin position="586"/>
        <end position="596"/>
    </location>
</feature>
<feature type="compositionally biased region" description="Polar residues" evidence="2">
    <location>
        <begin position="365"/>
        <end position="378"/>
    </location>
</feature>
<feature type="compositionally biased region" description="Low complexity" evidence="2">
    <location>
        <begin position="612"/>
        <end position="625"/>
    </location>
</feature>
<feature type="region of interest" description="Disordered" evidence="2">
    <location>
        <begin position="7347"/>
        <end position="7379"/>
    </location>
</feature>
<dbReference type="RefSeq" id="WP_184724389.1">
    <property type="nucleotide sequence ID" value="NZ_JACHIW010000001.1"/>
</dbReference>
<feature type="compositionally biased region" description="Basic and acidic residues" evidence="2">
    <location>
        <begin position="1770"/>
        <end position="1796"/>
    </location>
</feature>
<feature type="region of interest" description="Disordered" evidence="2">
    <location>
        <begin position="438"/>
        <end position="813"/>
    </location>
</feature>
<feature type="region of interest" description="Disordered" evidence="2">
    <location>
        <begin position="7254"/>
        <end position="7274"/>
    </location>
</feature>
<reference evidence="5 6" key="1">
    <citation type="submission" date="2020-08" db="EMBL/GenBank/DDBJ databases">
        <title>Sequencing the genomes of 1000 actinobacteria strains.</title>
        <authorList>
            <person name="Klenk H.-P."/>
        </authorList>
    </citation>
    <scope>NUCLEOTIDE SEQUENCE [LARGE SCALE GENOMIC DNA]</scope>
    <source>
        <strain evidence="5 6">DSM 45584</strain>
    </source>
</reference>
<feature type="region of interest" description="Disordered" evidence="2">
    <location>
        <begin position="1860"/>
        <end position="1901"/>
    </location>
</feature>
<feature type="compositionally biased region" description="Low complexity" evidence="2">
    <location>
        <begin position="508"/>
        <end position="526"/>
    </location>
</feature>
<feature type="region of interest" description="Disordered" evidence="2">
    <location>
        <begin position="1679"/>
        <end position="1742"/>
    </location>
</feature>
<organism evidence="5 6">
    <name type="scientific">Saccharopolyspora phatthalungensis</name>
    <dbReference type="NCBI Taxonomy" id="664693"/>
    <lineage>
        <taxon>Bacteria</taxon>
        <taxon>Bacillati</taxon>
        <taxon>Actinomycetota</taxon>
        <taxon>Actinomycetes</taxon>
        <taxon>Pseudonocardiales</taxon>
        <taxon>Pseudonocardiaceae</taxon>
        <taxon>Saccharopolyspora</taxon>
    </lineage>
</organism>
<feature type="coiled-coil region" evidence="1">
    <location>
        <begin position="5467"/>
        <end position="5536"/>
    </location>
</feature>
<protein>
    <recommendedName>
        <fullName evidence="4">Outer membrane channel protein CpnT-like N-terminal domain-containing protein</fullName>
    </recommendedName>
</protein>
<feature type="region of interest" description="Disordered" evidence="2">
    <location>
        <begin position="5376"/>
        <end position="5414"/>
    </location>
</feature>
<dbReference type="InterPro" id="IPR057746">
    <property type="entry name" value="CpnT-like_N"/>
</dbReference>
<evidence type="ECO:0000313" key="5">
    <source>
        <dbReference type="EMBL" id="MBB5153526.1"/>
    </source>
</evidence>
<keyword evidence="6" id="KW-1185">Reference proteome</keyword>
<keyword evidence="3" id="KW-0472">Membrane</keyword>
<feature type="region of interest" description="Disordered" evidence="2">
    <location>
        <begin position="6973"/>
        <end position="6994"/>
    </location>
</feature>
<keyword evidence="3" id="KW-0812">Transmembrane</keyword>
<feature type="compositionally biased region" description="Polar residues" evidence="2">
    <location>
        <begin position="1681"/>
        <end position="1691"/>
    </location>
</feature>
<feature type="region of interest" description="Disordered" evidence="2">
    <location>
        <begin position="1125"/>
        <end position="1231"/>
    </location>
</feature>
<feature type="compositionally biased region" description="Low complexity" evidence="2">
    <location>
        <begin position="567"/>
        <end position="578"/>
    </location>
</feature>
<gene>
    <name evidence="5" type="ORF">BJ970_001060</name>
</gene>
<feature type="compositionally biased region" description="Basic and acidic residues" evidence="2">
    <location>
        <begin position="4825"/>
        <end position="4835"/>
    </location>
</feature>
<feature type="region of interest" description="Disordered" evidence="2">
    <location>
        <begin position="1770"/>
        <end position="1815"/>
    </location>
</feature>
<feature type="compositionally biased region" description="Acidic residues" evidence="2">
    <location>
        <begin position="6975"/>
        <end position="6991"/>
    </location>
</feature>
<feature type="transmembrane region" description="Helical" evidence="3">
    <location>
        <begin position="155"/>
        <end position="173"/>
    </location>
</feature>
<feature type="domain" description="Outer membrane channel protein CpnT-like N-terminal" evidence="4">
    <location>
        <begin position="4"/>
        <end position="143"/>
    </location>
</feature>
<feature type="compositionally biased region" description="Polar residues" evidence="2">
    <location>
        <begin position="788"/>
        <end position="798"/>
    </location>
</feature>
<evidence type="ECO:0000256" key="1">
    <source>
        <dbReference type="SAM" id="Coils"/>
    </source>
</evidence>
<feature type="compositionally biased region" description="Basic and acidic residues" evidence="2">
    <location>
        <begin position="352"/>
        <end position="364"/>
    </location>
</feature>
<feature type="region of interest" description="Disordered" evidence="2">
    <location>
        <begin position="1341"/>
        <end position="1391"/>
    </location>
</feature>
<feature type="compositionally biased region" description="Low complexity" evidence="2">
    <location>
        <begin position="489"/>
        <end position="498"/>
    </location>
</feature>
<feature type="region of interest" description="Disordered" evidence="2">
    <location>
        <begin position="4825"/>
        <end position="4862"/>
    </location>
</feature>
<feature type="region of interest" description="Disordered" evidence="2">
    <location>
        <begin position="351"/>
        <end position="412"/>
    </location>
</feature>
<dbReference type="Pfam" id="PF25547">
    <property type="entry name" value="WXG100_2"/>
    <property type="match status" value="1"/>
</dbReference>
<evidence type="ECO:0000256" key="2">
    <source>
        <dbReference type="SAM" id="MobiDB-lite"/>
    </source>
</evidence>
<accession>A0A840PYZ9</accession>
<feature type="region of interest" description="Disordered" evidence="2">
    <location>
        <begin position="825"/>
        <end position="870"/>
    </location>
</feature>
<feature type="compositionally biased region" description="Low complexity" evidence="2">
    <location>
        <begin position="718"/>
        <end position="736"/>
    </location>
</feature>
<feature type="region of interest" description="Disordered" evidence="2">
    <location>
        <begin position="3549"/>
        <end position="3573"/>
    </location>
</feature>
<feature type="compositionally biased region" description="Basic and acidic residues" evidence="2">
    <location>
        <begin position="5385"/>
        <end position="5399"/>
    </location>
</feature>
<feature type="transmembrane region" description="Helical" evidence="3">
    <location>
        <begin position="103"/>
        <end position="124"/>
    </location>
</feature>
<feature type="region of interest" description="Disordered" evidence="2">
    <location>
        <begin position="1493"/>
        <end position="1524"/>
    </location>
</feature>
<dbReference type="EMBL" id="JACHIW010000001">
    <property type="protein sequence ID" value="MBB5153526.1"/>
    <property type="molecule type" value="Genomic_DNA"/>
</dbReference>
<feature type="region of interest" description="Disordered" evidence="2">
    <location>
        <begin position="1255"/>
        <end position="1329"/>
    </location>
</feature>
<feature type="compositionally biased region" description="Basic and acidic residues" evidence="2">
    <location>
        <begin position="1180"/>
        <end position="1193"/>
    </location>
</feature>
<evidence type="ECO:0000256" key="3">
    <source>
        <dbReference type="SAM" id="Phobius"/>
    </source>
</evidence>
<evidence type="ECO:0000313" key="6">
    <source>
        <dbReference type="Proteomes" id="UP000584374"/>
    </source>
</evidence>
<keyword evidence="1" id="KW-0175">Coiled coil</keyword>
<feature type="compositionally biased region" description="Polar residues" evidence="2">
    <location>
        <begin position="698"/>
        <end position="707"/>
    </location>
</feature>
<feature type="compositionally biased region" description="Polar residues" evidence="2">
    <location>
        <begin position="992"/>
        <end position="1004"/>
    </location>
</feature>
<feature type="region of interest" description="Disordered" evidence="2">
    <location>
        <begin position="961"/>
        <end position="1044"/>
    </location>
</feature>
<feature type="compositionally biased region" description="Low complexity" evidence="2">
    <location>
        <begin position="443"/>
        <end position="481"/>
    </location>
</feature>